<dbReference type="Proteomes" id="UP000256485">
    <property type="component" value="Unassembled WGS sequence"/>
</dbReference>
<dbReference type="GO" id="GO:0004475">
    <property type="term" value="F:mannose-1-phosphate guanylyltransferase (GTP) activity"/>
    <property type="evidence" value="ECO:0007669"/>
    <property type="project" value="InterPro"/>
</dbReference>
<proteinExistence type="predicted"/>
<dbReference type="SUPFAM" id="SSF159283">
    <property type="entry name" value="Guanosine diphospho-D-mannose pyrophosphorylase/mannose-6-phosphate isomerase linker domain"/>
    <property type="match status" value="1"/>
</dbReference>
<dbReference type="SUPFAM" id="SSF53448">
    <property type="entry name" value="Nucleotide-diphospho-sugar transferases"/>
    <property type="match status" value="1"/>
</dbReference>
<dbReference type="EMBL" id="QTUC01000001">
    <property type="protein sequence ID" value="REF37512.1"/>
    <property type="molecule type" value="Genomic_DNA"/>
</dbReference>
<dbReference type="InterPro" id="IPR054566">
    <property type="entry name" value="ManC/GMP-like_b-helix"/>
</dbReference>
<name>A0A3D9V6U6_THECX</name>
<dbReference type="InterPro" id="IPR051161">
    <property type="entry name" value="Mannose-6P_isomerase_type2"/>
</dbReference>
<accession>A0A3D9V6U6</accession>
<evidence type="ECO:0000313" key="4">
    <source>
        <dbReference type="Proteomes" id="UP000256485"/>
    </source>
</evidence>
<dbReference type="GO" id="GO:0009298">
    <property type="term" value="P:GDP-mannose biosynthetic process"/>
    <property type="evidence" value="ECO:0007669"/>
    <property type="project" value="TreeGrafter"/>
</dbReference>
<keyword evidence="3" id="KW-0548">Nucleotidyltransferase</keyword>
<dbReference type="Pfam" id="PF00483">
    <property type="entry name" value="NTP_transferase"/>
    <property type="match status" value="1"/>
</dbReference>
<dbReference type="InterPro" id="IPR049577">
    <property type="entry name" value="GMPP_N"/>
</dbReference>
<dbReference type="Gene3D" id="3.90.550.10">
    <property type="entry name" value="Spore Coat Polysaccharide Biosynthesis Protein SpsA, Chain A"/>
    <property type="match status" value="1"/>
</dbReference>
<organism evidence="3 4">
    <name type="scientific">Thermasporomyces composti</name>
    <dbReference type="NCBI Taxonomy" id="696763"/>
    <lineage>
        <taxon>Bacteria</taxon>
        <taxon>Bacillati</taxon>
        <taxon>Actinomycetota</taxon>
        <taxon>Actinomycetes</taxon>
        <taxon>Propionibacteriales</taxon>
        <taxon>Nocardioidaceae</taxon>
        <taxon>Thermasporomyces</taxon>
    </lineage>
</organism>
<dbReference type="CDD" id="cd02509">
    <property type="entry name" value="GDP-M1P_Guanylyltransferase"/>
    <property type="match status" value="1"/>
</dbReference>
<dbReference type="PANTHER" id="PTHR46390:SF1">
    <property type="entry name" value="MANNOSE-1-PHOSPHATE GUANYLYLTRANSFERASE"/>
    <property type="match status" value="1"/>
</dbReference>
<keyword evidence="4" id="KW-1185">Reference proteome</keyword>
<dbReference type="InterPro" id="IPR029044">
    <property type="entry name" value="Nucleotide-diphossugar_trans"/>
</dbReference>
<evidence type="ECO:0000259" key="2">
    <source>
        <dbReference type="Pfam" id="PF22640"/>
    </source>
</evidence>
<protein>
    <submittedName>
        <fullName evidence="3">Mannose-1-phosphate guanylyltransferase</fullName>
    </submittedName>
</protein>
<keyword evidence="3" id="KW-0808">Transferase</keyword>
<comment type="caution">
    <text evidence="3">The sequence shown here is derived from an EMBL/GenBank/DDBJ whole genome shotgun (WGS) entry which is preliminary data.</text>
</comment>
<feature type="domain" description="Nucleotidyl transferase" evidence="1">
    <location>
        <begin position="4"/>
        <end position="295"/>
    </location>
</feature>
<dbReference type="OrthoDB" id="9806359at2"/>
<evidence type="ECO:0000259" key="1">
    <source>
        <dbReference type="Pfam" id="PF00483"/>
    </source>
</evidence>
<dbReference type="PANTHER" id="PTHR46390">
    <property type="entry name" value="MANNOSE-1-PHOSPHATE GUANYLYLTRANSFERASE"/>
    <property type="match status" value="1"/>
</dbReference>
<dbReference type="AlphaFoldDB" id="A0A3D9V6U6"/>
<sequence length="369" mass="40144">MRYAVIVAGGAGTRLWPLSRAAHPKQLLSVVGGRSLLRLAFERLVGVVPPERIFVCAGSVHRDAILEHLPELPHDNFLGEPLARDTANAIGLGCALLARRDPDATVAFVTSDHVIEPIDEFHDALRTAFDVVERDPQVLATFGIPPSSPHTGLGYIERAEPYRPGEPLAGGEVFAVSAFIEKPGLEAAREYYASGRYLWNSGMFVWRADTLLRELETFLPASHAGLTRIAKAWDTPERDATLREVYTSLPKISIDYAVMEPAARGEGAARVVVVPMAVDWLDVGSWPALARTLENDSSQNAANTVTVLVDSEGNIVVSDDPEHLVATVGLRDTIIVHTRDVTMVCPKNSAERVKDLVARVHDAHGGRYS</sequence>
<dbReference type="Pfam" id="PF22640">
    <property type="entry name" value="ManC_GMP_beta-helix"/>
    <property type="match status" value="1"/>
</dbReference>
<dbReference type="RefSeq" id="WP_115850961.1">
    <property type="nucleotide sequence ID" value="NZ_QTUC01000001.1"/>
</dbReference>
<dbReference type="InterPro" id="IPR005835">
    <property type="entry name" value="NTP_transferase_dom"/>
</dbReference>
<gene>
    <name evidence="3" type="ORF">DFJ64_2956</name>
</gene>
<evidence type="ECO:0000313" key="3">
    <source>
        <dbReference type="EMBL" id="REF37512.1"/>
    </source>
</evidence>
<feature type="domain" description="MannoseP isomerase/GMP-like beta-helix" evidence="2">
    <location>
        <begin position="307"/>
        <end position="359"/>
    </location>
</feature>
<reference evidence="3 4" key="1">
    <citation type="submission" date="2018-08" db="EMBL/GenBank/DDBJ databases">
        <title>Sequencing the genomes of 1000 actinobacteria strains.</title>
        <authorList>
            <person name="Klenk H.-P."/>
        </authorList>
    </citation>
    <scope>NUCLEOTIDE SEQUENCE [LARGE SCALE GENOMIC DNA]</scope>
    <source>
        <strain evidence="3 4">DSM 22891</strain>
    </source>
</reference>